<gene>
    <name evidence="3" type="ORF">Poly41_46180</name>
</gene>
<evidence type="ECO:0000256" key="1">
    <source>
        <dbReference type="SAM" id="MobiDB-lite"/>
    </source>
</evidence>
<evidence type="ECO:0008006" key="5">
    <source>
        <dbReference type="Google" id="ProtNLM"/>
    </source>
</evidence>
<name>A0A5C6DCH5_9BACT</name>
<protein>
    <recommendedName>
        <fullName evidence="5">Outer membrane efflux protein</fullName>
    </recommendedName>
</protein>
<evidence type="ECO:0000256" key="2">
    <source>
        <dbReference type="SAM" id="SignalP"/>
    </source>
</evidence>
<proteinExistence type="predicted"/>
<feature type="compositionally biased region" description="Basic and acidic residues" evidence="1">
    <location>
        <begin position="202"/>
        <end position="213"/>
    </location>
</feature>
<feature type="compositionally biased region" description="Low complexity" evidence="1">
    <location>
        <begin position="186"/>
        <end position="200"/>
    </location>
</feature>
<comment type="caution">
    <text evidence="3">The sequence shown here is derived from an EMBL/GenBank/DDBJ whole genome shotgun (WGS) entry which is preliminary data.</text>
</comment>
<keyword evidence="4" id="KW-1185">Reference proteome</keyword>
<keyword evidence="2" id="KW-0732">Signal</keyword>
<organism evidence="3 4">
    <name type="scientific">Novipirellula artificiosorum</name>
    <dbReference type="NCBI Taxonomy" id="2528016"/>
    <lineage>
        <taxon>Bacteria</taxon>
        <taxon>Pseudomonadati</taxon>
        <taxon>Planctomycetota</taxon>
        <taxon>Planctomycetia</taxon>
        <taxon>Pirellulales</taxon>
        <taxon>Pirellulaceae</taxon>
        <taxon>Novipirellula</taxon>
    </lineage>
</organism>
<reference evidence="3 4" key="1">
    <citation type="submission" date="2019-02" db="EMBL/GenBank/DDBJ databases">
        <title>Deep-cultivation of Planctomycetes and their phenomic and genomic characterization uncovers novel biology.</title>
        <authorList>
            <person name="Wiegand S."/>
            <person name="Jogler M."/>
            <person name="Boedeker C."/>
            <person name="Pinto D."/>
            <person name="Vollmers J."/>
            <person name="Rivas-Marin E."/>
            <person name="Kohn T."/>
            <person name="Peeters S.H."/>
            <person name="Heuer A."/>
            <person name="Rast P."/>
            <person name="Oberbeckmann S."/>
            <person name="Bunk B."/>
            <person name="Jeske O."/>
            <person name="Meyerdierks A."/>
            <person name="Storesund J.E."/>
            <person name="Kallscheuer N."/>
            <person name="Luecker S."/>
            <person name="Lage O.M."/>
            <person name="Pohl T."/>
            <person name="Merkel B.J."/>
            <person name="Hornburger P."/>
            <person name="Mueller R.-W."/>
            <person name="Bruemmer F."/>
            <person name="Labrenz M."/>
            <person name="Spormann A.M."/>
            <person name="Op Den Camp H."/>
            <person name="Overmann J."/>
            <person name="Amann R."/>
            <person name="Jetten M.S.M."/>
            <person name="Mascher T."/>
            <person name="Medema M.H."/>
            <person name="Devos D.P."/>
            <person name="Kaster A.-K."/>
            <person name="Ovreas L."/>
            <person name="Rohde M."/>
            <person name="Galperin M.Y."/>
            <person name="Jogler C."/>
        </authorList>
    </citation>
    <scope>NUCLEOTIDE SEQUENCE [LARGE SCALE GENOMIC DNA]</scope>
    <source>
        <strain evidence="3 4">Poly41</strain>
    </source>
</reference>
<accession>A0A5C6DCH5</accession>
<dbReference type="Proteomes" id="UP000319143">
    <property type="component" value="Unassembled WGS sequence"/>
</dbReference>
<dbReference type="AlphaFoldDB" id="A0A5C6DCH5"/>
<sequence precursor="true">MHRFLKMTSVFLSTTLFVAAFAKAGHEPTLYRAADDYRDAVVHFERDVLRLRYVHRDDKRLVDRLEDATSRLRSESRHARDLNRLLYRWEEIQLLHQTVRSALFGRPCYPRNPELAVCWQEVECAYTQYAAAIRFRFAEYEYRSYSDSAQARELLPAEPVYLEPVPTGPVPTDPTYGEPIFQRQPSLSPVAPSAAVSPVRPRSRDYSGFDSDRQPYGSSAMRYESLRRTPLPYGDASPYRFGPQSADARGGRVITIPSGQRVETRSLGAAMIGALLARALD</sequence>
<dbReference type="EMBL" id="SJPV01000008">
    <property type="protein sequence ID" value="TWU34470.1"/>
    <property type="molecule type" value="Genomic_DNA"/>
</dbReference>
<evidence type="ECO:0000313" key="3">
    <source>
        <dbReference type="EMBL" id="TWU34470.1"/>
    </source>
</evidence>
<feature type="region of interest" description="Disordered" evidence="1">
    <location>
        <begin position="186"/>
        <end position="214"/>
    </location>
</feature>
<feature type="signal peptide" evidence="2">
    <location>
        <begin position="1"/>
        <end position="22"/>
    </location>
</feature>
<evidence type="ECO:0000313" key="4">
    <source>
        <dbReference type="Proteomes" id="UP000319143"/>
    </source>
</evidence>
<feature type="chain" id="PRO_5022870381" description="Outer membrane efflux protein" evidence="2">
    <location>
        <begin position="23"/>
        <end position="281"/>
    </location>
</feature>